<evidence type="ECO:0000256" key="1">
    <source>
        <dbReference type="ARBA" id="ARBA00010638"/>
    </source>
</evidence>
<gene>
    <name evidence="6" type="ORF">ENS59_00330</name>
</gene>
<evidence type="ECO:0000256" key="3">
    <source>
        <dbReference type="ARBA" id="ARBA00022840"/>
    </source>
</evidence>
<dbReference type="GO" id="GO:0009396">
    <property type="term" value="P:folic acid-containing compound biosynthetic process"/>
    <property type="evidence" value="ECO:0007669"/>
    <property type="project" value="TreeGrafter"/>
</dbReference>
<dbReference type="InterPro" id="IPR024185">
    <property type="entry name" value="FTHF_cligase-like_sf"/>
</dbReference>
<evidence type="ECO:0000256" key="5">
    <source>
        <dbReference type="RuleBase" id="RU361279"/>
    </source>
</evidence>
<accession>A0A7C3EIT4</accession>
<dbReference type="GO" id="GO:0035999">
    <property type="term" value="P:tetrahydrofolate interconversion"/>
    <property type="evidence" value="ECO:0007669"/>
    <property type="project" value="TreeGrafter"/>
</dbReference>
<dbReference type="InterPro" id="IPR002698">
    <property type="entry name" value="FTHF_cligase"/>
</dbReference>
<keyword evidence="3 4" id="KW-0067">ATP-binding</keyword>
<dbReference type="SUPFAM" id="SSF100950">
    <property type="entry name" value="NagB/RpiA/CoA transferase-like"/>
    <property type="match status" value="1"/>
</dbReference>
<comment type="catalytic activity">
    <reaction evidence="5">
        <text>(6S)-5-formyl-5,6,7,8-tetrahydrofolate + ATP = (6R)-5,10-methenyltetrahydrofolate + ADP + phosphate</text>
        <dbReference type="Rhea" id="RHEA:10488"/>
        <dbReference type="ChEBI" id="CHEBI:30616"/>
        <dbReference type="ChEBI" id="CHEBI:43474"/>
        <dbReference type="ChEBI" id="CHEBI:57455"/>
        <dbReference type="ChEBI" id="CHEBI:57457"/>
        <dbReference type="ChEBI" id="CHEBI:456216"/>
        <dbReference type="EC" id="6.3.3.2"/>
    </reaction>
</comment>
<dbReference type="AlphaFoldDB" id="A0A7C3EIT4"/>
<dbReference type="PANTHER" id="PTHR23407:SF1">
    <property type="entry name" value="5-FORMYLTETRAHYDROFOLATE CYCLO-LIGASE"/>
    <property type="match status" value="1"/>
</dbReference>
<dbReference type="InterPro" id="IPR037171">
    <property type="entry name" value="NagB/RpiA_transferase-like"/>
</dbReference>
<dbReference type="PANTHER" id="PTHR23407">
    <property type="entry name" value="ATPASE INHIBITOR/5-FORMYLTETRAHYDROFOLATE CYCLO-LIGASE"/>
    <property type="match status" value="1"/>
</dbReference>
<dbReference type="GO" id="GO:0046872">
    <property type="term" value="F:metal ion binding"/>
    <property type="evidence" value="ECO:0007669"/>
    <property type="project" value="UniProtKB-KW"/>
</dbReference>
<organism evidence="6">
    <name type="scientific">Gracilinema caldarium</name>
    <dbReference type="NCBI Taxonomy" id="215591"/>
    <lineage>
        <taxon>Bacteria</taxon>
        <taxon>Pseudomonadati</taxon>
        <taxon>Spirochaetota</taxon>
        <taxon>Spirochaetia</taxon>
        <taxon>Spirochaetales</taxon>
        <taxon>Breznakiellaceae</taxon>
        <taxon>Gracilinema</taxon>
    </lineage>
</organism>
<proteinExistence type="inferred from homology"/>
<dbReference type="GO" id="GO:0030272">
    <property type="term" value="F:5-formyltetrahydrofolate cyclo-ligase activity"/>
    <property type="evidence" value="ECO:0007669"/>
    <property type="project" value="UniProtKB-EC"/>
</dbReference>
<evidence type="ECO:0000313" key="6">
    <source>
        <dbReference type="EMBL" id="HFH27949.1"/>
    </source>
</evidence>
<dbReference type="EC" id="6.3.3.2" evidence="5"/>
<dbReference type="Pfam" id="PF01812">
    <property type="entry name" value="5-FTHF_cyc-lig"/>
    <property type="match status" value="1"/>
</dbReference>
<dbReference type="GO" id="GO:0005524">
    <property type="term" value="F:ATP binding"/>
    <property type="evidence" value="ECO:0007669"/>
    <property type="project" value="UniProtKB-KW"/>
</dbReference>
<keyword evidence="5" id="KW-0460">Magnesium</keyword>
<evidence type="ECO:0000256" key="2">
    <source>
        <dbReference type="ARBA" id="ARBA00022741"/>
    </source>
</evidence>
<dbReference type="PIRSF" id="PIRSF006806">
    <property type="entry name" value="FTHF_cligase"/>
    <property type="match status" value="1"/>
</dbReference>
<dbReference type="NCBIfam" id="TIGR02727">
    <property type="entry name" value="MTHFS_bact"/>
    <property type="match status" value="1"/>
</dbReference>
<feature type="binding site" evidence="4">
    <location>
        <begin position="160"/>
        <end position="168"/>
    </location>
    <ligand>
        <name>ATP</name>
        <dbReference type="ChEBI" id="CHEBI:30616"/>
    </ligand>
</feature>
<feature type="binding site" evidence="4">
    <location>
        <position position="69"/>
    </location>
    <ligand>
        <name>substrate</name>
    </ligand>
</feature>
<keyword evidence="5" id="KW-0479">Metal-binding</keyword>
<dbReference type="EMBL" id="DSVL01000009">
    <property type="protein sequence ID" value="HFH27949.1"/>
    <property type="molecule type" value="Genomic_DNA"/>
</dbReference>
<keyword evidence="2 4" id="KW-0547">Nucleotide-binding</keyword>
<evidence type="ECO:0000256" key="4">
    <source>
        <dbReference type="PIRSR" id="PIRSR006806-1"/>
    </source>
</evidence>
<sequence>MESIQGDNIESPTLAEQKQSLRKTIKGRLKTVSPDELRQAGLAAAERLKTHPRWKRAPLVLLYASMAGEIDTAPLFRLAKTGGKTLFYPRIEGEEIQFYQVDEVLDLQPQGPWHILEPRQGLPSLLERLNAISSSSNETRVPIPILGIIPGLAFDRQGGRLGKGKGYYDRFLSSIEKKDFPYPLDLYTIGLCIPEQVLDRVPRSPLDRVLNEVIILDKGLAPN</sequence>
<keyword evidence="6" id="KW-0436">Ligase</keyword>
<feature type="binding site" evidence="4">
    <location>
        <begin position="18"/>
        <end position="22"/>
    </location>
    <ligand>
        <name>ATP</name>
        <dbReference type="ChEBI" id="CHEBI:30616"/>
    </ligand>
</feature>
<name>A0A7C3EIT4_9SPIR</name>
<dbReference type="Gene3D" id="3.40.50.10420">
    <property type="entry name" value="NagB/RpiA/CoA transferase-like"/>
    <property type="match status" value="1"/>
</dbReference>
<reference evidence="6" key="1">
    <citation type="journal article" date="2020" name="mSystems">
        <title>Genome- and Community-Level Interaction Insights into Carbon Utilization and Element Cycling Functions of Hydrothermarchaeota in Hydrothermal Sediment.</title>
        <authorList>
            <person name="Zhou Z."/>
            <person name="Liu Y."/>
            <person name="Xu W."/>
            <person name="Pan J."/>
            <person name="Luo Z.H."/>
            <person name="Li M."/>
        </authorList>
    </citation>
    <scope>NUCLEOTIDE SEQUENCE [LARGE SCALE GENOMIC DNA]</scope>
    <source>
        <strain evidence="6">SpSt-503</strain>
    </source>
</reference>
<comment type="caution">
    <text evidence="6">The sequence shown here is derived from an EMBL/GenBank/DDBJ whole genome shotgun (WGS) entry which is preliminary data.</text>
</comment>
<comment type="similarity">
    <text evidence="1 5">Belongs to the 5-formyltetrahydrofolate cyclo-ligase family.</text>
</comment>
<protein>
    <recommendedName>
        <fullName evidence="5">5-formyltetrahydrofolate cyclo-ligase</fullName>
        <ecNumber evidence="5">6.3.3.2</ecNumber>
    </recommendedName>
</protein>
<comment type="cofactor">
    <cofactor evidence="5">
        <name>Mg(2+)</name>
        <dbReference type="ChEBI" id="CHEBI:18420"/>
    </cofactor>
</comment>